<accession>A0A6U9RKR2</accession>
<sequence length="112" mass="12345">MLGSVSPVNSSMPCSLARLIPRAHTRGSALGFQHVLSLLRAHRPTVLLFVPVLPFRSVSSSPSFGSSHALASISSFHLRLGNGNSNREPRHGRRDGKVRRWKWTASETDMCR</sequence>
<dbReference type="AlphaFoldDB" id="A0A6U9RKR2"/>
<protein>
    <submittedName>
        <fullName evidence="2">Uncharacterized protein</fullName>
    </submittedName>
</protein>
<evidence type="ECO:0000313" key="1">
    <source>
        <dbReference type="EMBL" id="CAE0611517.1"/>
    </source>
</evidence>
<gene>
    <name evidence="1" type="ORF">PSAL00342_LOCUS5352</name>
    <name evidence="2" type="ORF">PSAL00342_LOCUS5353</name>
</gene>
<name>A0A6U9RKR2_9CHLO</name>
<proteinExistence type="predicted"/>
<dbReference type="EMBL" id="HBIS01005931">
    <property type="protein sequence ID" value="CAE0611518.1"/>
    <property type="molecule type" value="Transcribed_RNA"/>
</dbReference>
<reference evidence="2" key="1">
    <citation type="submission" date="2021-01" db="EMBL/GenBank/DDBJ databases">
        <authorList>
            <person name="Corre E."/>
            <person name="Pelletier E."/>
            <person name="Niang G."/>
            <person name="Scheremetjew M."/>
            <person name="Finn R."/>
            <person name="Kale V."/>
            <person name="Holt S."/>
            <person name="Cochrane G."/>
            <person name="Meng A."/>
            <person name="Brown T."/>
            <person name="Cohen L."/>
        </authorList>
    </citation>
    <scope>NUCLEOTIDE SEQUENCE</scope>
    <source>
        <strain evidence="2">CCMP1897</strain>
    </source>
</reference>
<evidence type="ECO:0000313" key="2">
    <source>
        <dbReference type="EMBL" id="CAE0611518.1"/>
    </source>
</evidence>
<organism evidence="2">
    <name type="scientific">Picocystis salinarum</name>
    <dbReference type="NCBI Taxonomy" id="88271"/>
    <lineage>
        <taxon>Eukaryota</taxon>
        <taxon>Viridiplantae</taxon>
        <taxon>Chlorophyta</taxon>
        <taxon>Picocystophyceae</taxon>
        <taxon>Picocystales</taxon>
        <taxon>Picocystaceae</taxon>
        <taxon>Picocystis</taxon>
    </lineage>
</organism>
<dbReference type="EMBL" id="HBIS01005930">
    <property type="protein sequence ID" value="CAE0611517.1"/>
    <property type="molecule type" value="Transcribed_RNA"/>
</dbReference>